<dbReference type="Proteomes" id="UP001530400">
    <property type="component" value="Unassembled WGS sequence"/>
</dbReference>
<evidence type="ECO:0000313" key="2">
    <source>
        <dbReference type="Proteomes" id="UP001530400"/>
    </source>
</evidence>
<reference evidence="1 2" key="1">
    <citation type="submission" date="2024-10" db="EMBL/GenBank/DDBJ databases">
        <title>Updated reference genomes for cyclostephanoid diatoms.</title>
        <authorList>
            <person name="Roberts W.R."/>
            <person name="Alverson A.J."/>
        </authorList>
    </citation>
    <scope>NUCLEOTIDE SEQUENCE [LARGE SCALE GENOMIC DNA]</scope>
    <source>
        <strain evidence="1 2">AJA010-31</strain>
    </source>
</reference>
<organism evidence="1 2">
    <name type="scientific">Cyclotella atomus</name>
    <dbReference type="NCBI Taxonomy" id="382360"/>
    <lineage>
        <taxon>Eukaryota</taxon>
        <taxon>Sar</taxon>
        <taxon>Stramenopiles</taxon>
        <taxon>Ochrophyta</taxon>
        <taxon>Bacillariophyta</taxon>
        <taxon>Coscinodiscophyceae</taxon>
        <taxon>Thalassiosirophycidae</taxon>
        <taxon>Stephanodiscales</taxon>
        <taxon>Stephanodiscaceae</taxon>
        <taxon>Cyclotella</taxon>
    </lineage>
</organism>
<comment type="caution">
    <text evidence="1">The sequence shown here is derived from an EMBL/GenBank/DDBJ whole genome shotgun (WGS) entry which is preliminary data.</text>
</comment>
<keyword evidence="2" id="KW-1185">Reference proteome</keyword>
<protein>
    <submittedName>
        <fullName evidence="1">Uncharacterized protein</fullName>
    </submittedName>
</protein>
<dbReference type="AlphaFoldDB" id="A0ABD3N4Z1"/>
<name>A0ABD3N4Z1_9STRA</name>
<gene>
    <name evidence="1" type="ORF">ACHAWO_010364</name>
</gene>
<sequence>MTASQSFSSKLSSTQIASAFSSATLSIVSPCASSHSAPYKTTAYYRDSSGRARVHIRTRLEFDTADNGVGVNSLLKFISPAPVDSQNAVASSAKGGGEADEQDVGADELSTIGDEVGSSSSSTVDTAFSFECAVSEKSNVWAVERLTILASQIERCHGAISALMFDVEVAVRGNGVRKEGSVEMLEEGELEVRAVLNQRDKYGEPLSSGATPAHALMKLSGDSALAAGLLGLELGGGALSPDTATLRALKLECAASSTTYLATKNPIEMHYGTKIIRTPPQQIQVTLIPPLKLTVREVCGARAASGSTLVEITVEHSSEWHRENVTVTGIAFHPGQSRLWEEQDDPSTNLSNQSCQGKSIQGGELSVIDMSRRVRWGFCPGTAPDLPLLLGLYEAFATVIQIDAGEDVRSRAFLSPVSVNAMVGSNDMISQHAEPKDKTTDTDDGERIMVSTDVRWTTSRVAVENSDAFKVDMSLRGGLNTVCRVGAPLIISLRVLNLSMEPRDLMLLMAKDGEGRKNELQWERPVEGRRGRTKQRGMEHTGTMRRNLTNELHQQGDVSSPKENQLFSTAVVSEVNGYTFGVWGLSGDDDGTTRHHRDHELLAVDAALLLGEVKGQHSIEAELRFVPLREGTLDVPNLKLYDKRGGRWYNCVHTLKIVAAAKA</sequence>
<evidence type="ECO:0000313" key="1">
    <source>
        <dbReference type="EMBL" id="KAL3770699.1"/>
    </source>
</evidence>
<dbReference type="EMBL" id="JALLPJ020001303">
    <property type="protein sequence ID" value="KAL3770699.1"/>
    <property type="molecule type" value="Genomic_DNA"/>
</dbReference>
<accession>A0ABD3N4Z1</accession>
<proteinExistence type="predicted"/>